<feature type="region of interest" description="Disordered" evidence="1">
    <location>
        <begin position="449"/>
        <end position="502"/>
    </location>
</feature>
<comment type="caution">
    <text evidence="2">The sequence shown here is derived from an EMBL/GenBank/DDBJ whole genome shotgun (WGS) entry which is preliminary data.</text>
</comment>
<feature type="compositionally biased region" description="Basic and acidic residues" evidence="1">
    <location>
        <begin position="458"/>
        <end position="472"/>
    </location>
</feature>
<name>W6UPW1_ECHGR</name>
<feature type="compositionally biased region" description="Basic and acidic residues" evidence="1">
    <location>
        <begin position="747"/>
        <end position="765"/>
    </location>
</feature>
<evidence type="ECO:0000313" key="3">
    <source>
        <dbReference type="Proteomes" id="UP000019149"/>
    </source>
</evidence>
<proteinExistence type="predicted"/>
<feature type="compositionally biased region" description="Basic and acidic residues" evidence="1">
    <location>
        <begin position="846"/>
        <end position="867"/>
    </location>
</feature>
<keyword evidence="3" id="KW-1185">Reference proteome</keyword>
<gene>
    <name evidence="2" type="ORF">EGR_01298</name>
</gene>
<accession>W6UPW1</accession>
<protein>
    <submittedName>
        <fullName evidence="2">Uncharacterized protein</fullName>
    </submittedName>
</protein>
<feature type="compositionally biased region" description="Basic and acidic residues" evidence="1">
    <location>
        <begin position="641"/>
        <end position="685"/>
    </location>
</feature>
<feature type="compositionally biased region" description="Basic and acidic residues" evidence="1">
    <location>
        <begin position="571"/>
        <end position="596"/>
    </location>
</feature>
<dbReference type="KEGG" id="egl:EGR_01298"/>
<dbReference type="Proteomes" id="UP000019149">
    <property type="component" value="Unassembled WGS sequence"/>
</dbReference>
<dbReference type="AlphaFoldDB" id="W6UPW1"/>
<evidence type="ECO:0000313" key="2">
    <source>
        <dbReference type="EMBL" id="EUB63675.1"/>
    </source>
</evidence>
<dbReference type="RefSeq" id="XP_024354871.1">
    <property type="nucleotide sequence ID" value="XM_024490547.1"/>
</dbReference>
<sequence length="990" mass="112609">MAQQSRNRSQNHLRQPQSLESLYKTTQNFCNSIQRTLDTVCQQCMRLHINAEAERNSEVLERINAFNGDLKLDALSDVQCQLLVEDLDLNINENVVIGIVKLLRDLELLRKSAAIFFSLFSKRLSSMLDNGVYVFCVSLIELTQVNVNEVTEYNDFISKQRSELTEAANRIWQHRDRWNNLTMDIQSTMNNLEELRACLEDIQGEWNKIKVETNKWINQDREYPTRLTNCINQHRETMQDLLLEIEVISESEQQKTEERRHRGLRMEALQKRRRELCNNLRLLQRGVIAKAARGKIPFEGVCEFVALRVRHEWPRLYLNLPMWPTRSLNQRQDDITTLLGFGRMNVVLPRNRTPVEDATAALEKWRLLSRRYVDVDGLATGLTLAGWSVWAEDVRSRFGQEAGAAAESEKEASEVVEEAADTLAEEIFESETEVKIDLTVVNEETCLNEDECETSPKSLHDRSSKITEHQNWSRDSSMPKSIHKSSVDDVEKQVSLNDDDQECLVKSDGSTIQEDDVMEALHLEKDVLDQESCTSEGILRKPFMRSSRSGNTERDDLPSNSSDIPLEQEELVDKSNHLSEKYKEEDSSNHSLEHISHKSSFSEDESAKKNDISQRLSRHDSQKDDKVNTQNQDANPYTRGESSKKSTRNDSRKSRKDPKVEDSLRSEKDEGTISRKKTSEGDQGRTKKSSTQKSLTSKKVEKQEFMERHFEDEESKQSAFMKTVETKKDGNFNGCSPPSLTKIGRFQTKDEKNENEQGTPDDKENTAISKSGSLKRDYMIARSNGQVNPDLGNMQGFDNFSKSDAETDLAKVEDDDSKFQGEQPIKEDGSARFDSAYSKKPSLSESADKDKDISEQLSKEDGPKEALVENFQKSPPKSKVSLTDQRVPKNQKSTQSLRDKKKPHRISGKKAIAGNKPKQVERGGHGVKGSTSSEKELDKQVAGTSIGLVVSRKTFSVTESKEKLKDVNARGSEGMKLGSCRMASIMVPRR</sequence>
<dbReference type="OrthoDB" id="6255404at2759"/>
<organism evidence="2 3">
    <name type="scientific">Echinococcus granulosus</name>
    <name type="common">Hydatid tapeworm</name>
    <dbReference type="NCBI Taxonomy" id="6210"/>
    <lineage>
        <taxon>Eukaryota</taxon>
        <taxon>Metazoa</taxon>
        <taxon>Spiralia</taxon>
        <taxon>Lophotrochozoa</taxon>
        <taxon>Platyhelminthes</taxon>
        <taxon>Cestoda</taxon>
        <taxon>Eucestoda</taxon>
        <taxon>Cyclophyllidea</taxon>
        <taxon>Taeniidae</taxon>
        <taxon>Echinococcus</taxon>
        <taxon>Echinococcus granulosus group</taxon>
    </lineage>
</organism>
<feature type="region of interest" description="Disordered" evidence="1">
    <location>
        <begin position="538"/>
        <end position="941"/>
    </location>
</feature>
<feature type="compositionally biased region" description="Polar residues" evidence="1">
    <location>
        <begin position="871"/>
        <end position="896"/>
    </location>
</feature>
<dbReference type="GeneID" id="36337013"/>
<dbReference type="EMBL" id="APAU02000005">
    <property type="protein sequence ID" value="EUB63675.1"/>
    <property type="molecule type" value="Genomic_DNA"/>
</dbReference>
<feature type="compositionally biased region" description="Basic and acidic residues" evidence="1">
    <location>
        <begin position="605"/>
        <end position="627"/>
    </location>
</feature>
<feature type="compositionally biased region" description="Basic and acidic residues" evidence="1">
    <location>
        <begin position="801"/>
        <end position="812"/>
    </location>
</feature>
<dbReference type="CTD" id="36337013"/>
<feature type="compositionally biased region" description="Basic and acidic residues" evidence="1">
    <location>
        <begin position="698"/>
        <end position="711"/>
    </location>
</feature>
<evidence type="ECO:0000256" key="1">
    <source>
        <dbReference type="SAM" id="MobiDB-lite"/>
    </source>
</evidence>
<feature type="compositionally biased region" description="Basic residues" evidence="1">
    <location>
        <begin position="899"/>
        <end position="908"/>
    </location>
</feature>
<reference evidence="2 3" key="1">
    <citation type="journal article" date="2013" name="Nat. Genet.">
        <title>The genome of the hydatid tapeworm Echinococcus granulosus.</title>
        <authorList>
            <person name="Zheng H."/>
            <person name="Zhang W."/>
            <person name="Zhang L."/>
            <person name="Zhang Z."/>
            <person name="Li J."/>
            <person name="Lu G."/>
            <person name="Zhu Y."/>
            <person name="Wang Y."/>
            <person name="Huang Y."/>
            <person name="Liu J."/>
            <person name="Kang H."/>
            <person name="Chen J."/>
            <person name="Wang L."/>
            <person name="Chen A."/>
            <person name="Yu S."/>
            <person name="Gao Z."/>
            <person name="Jin L."/>
            <person name="Gu W."/>
            <person name="Wang Z."/>
            <person name="Zhao L."/>
            <person name="Shi B."/>
            <person name="Wen H."/>
            <person name="Lin R."/>
            <person name="Jones M.K."/>
            <person name="Brejova B."/>
            <person name="Vinar T."/>
            <person name="Zhao G."/>
            <person name="McManus D.P."/>
            <person name="Chen Z."/>
            <person name="Zhou Y."/>
            <person name="Wang S."/>
        </authorList>
    </citation>
    <scope>NUCLEOTIDE SEQUENCE [LARGE SCALE GENOMIC DNA]</scope>
</reference>
<dbReference type="OMA" id="INQDREY"/>